<dbReference type="InterPro" id="IPR046348">
    <property type="entry name" value="SIS_dom_sf"/>
</dbReference>
<dbReference type="Pfam" id="PF00342">
    <property type="entry name" value="PGI"/>
    <property type="match status" value="2"/>
</dbReference>
<dbReference type="EMBL" id="JAQMWT010000005">
    <property type="protein sequence ID" value="KAJ8614475.1"/>
    <property type="molecule type" value="Genomic_DNA"/>
</dbReference>
<protein>
    <recommendedName>
        <fullName evidence="4">Glucose-6-phosphate isomerase</fullName>
        <ecNumber evidence="4">5.3.1.9</ecNumber>
    </recommendedName>
</protein>
<proteinExistence type="inferred from homology"/>
<dbReference type="Proteomes" id="UP001230188">
    <property type="component" value="Unassembled WGS sequence"/>
</dbReference>
<keyword evidence="7" id="KW-1185">Reference proteome</keyword>
<comment type="similarity">
    <text evidence="4">Belongs to the GPI family.</text>
</comment>
<dbReference type="GO" id="GO:0048029">
    <property type="term" value="F:monosaccharide binding"/>
    <property type="evidence" value="ECO:0007669"/>
    <property type="project" value="TreeGrafter"/>
</dbReference>
<feature type="chain" id="PRO_5041939143" description="Glucose-6-phosphate isomerase" evidence="5">
    <location>
        <begin position="18"/>
        <end position="561"/>
    </location>
</feature>
<keyword evidence="3 4" id="KW-0413">Isomerase</keyword>
<dbReference type="PANTHER" id="PTHR11469">
    <property type="entry name" value="GLUCOSE-6-PHOSPHATE ISOMERASE"/>
    <property type="match status" value="1"/>
</dbReference>
<dbReference type="PANTHER" id="PTHR11469:SF1">
    <property type="entry name" value="GLUCOSE-6-PHOSPHATE ISOMERASE"/>
    <property type="match status" value="1"/>
</dbReference>
<keyword evidence="1 4" id="KW-0312">Gluconeogenesis</keyword>
<dbReference type="CDD" id="cd05016">
    <property type="entry name" value="SIS_PGI_2"/>
    <property type="match status" value="1"/>
</dbReference>
<dbReference type="GO" id="GO:0006094">
    <property type="term" value="P:gluconeogenesis"/>
    <property type="evidence" value="ECO:0007669"/>
    <property type="project" value="UniProtKB-KW"/>
</dbReference>
<keyword evidence="5" id="KW-0732">Signal</keyword>
<dbReference type="InterPro" id="IPR035476">
    <property type="entry name" value="SIS_PGI_1"/>
</dbReference>
<evidence type="ECO:0000256" key="4">
    <source>
        <dbReference type="RuleBase" id="RU000612"/>
    </source>
</evidence>
<comment type="catalytic activity">
    <reaction evidence="4">
        <text>alpha-D-glucose 6-phosphate = beta-D-fructose 6-phosphate</text>
        <dbReference type="Rhea" id="RHEA:11816"/>
        <dbReference type="ChEBI" id="CHEBI:57634"/>
        <dbReference type="ChEBI" id="CHEBI:58225"/>
        <dbReference type="EC" id="5.3.1.9"/>
    </reaction>
</comment>
<keyword evidence="2 4" id="KW-0324">Glycolysis</keyword>
<dbReference type="CDD" id="cd05015">
    <property type="entry name" value="SIS_PGI_1"/>
    <property type="match status" value="1"/>
</dbReference>
<dbReference type="GO" id="GO:0005829">
    <property type="term" value="C:cytosol"/>
    <property type="evidence" value="ECO:0007669"/>
    <property type="project" value="TreeGrafter"/>
</dbReference>
<evidence type="ECO:0000256" key="1">
    <source>
        <dbReference type="ARBA" id="ARBA00022432"/>
    </source>
</evidence>
<evidence type="ECO:0000313" key="6">
    <source>
        <dbReference type="EMBL" id="KAJ8614475.1"/>
    </source>
</evidence>
<dbReference type="AlphaFoldDB" id="A0AAD7UP67"/>
<gene>
    <name evidence="6" type="ORF">CTAYLR_000858</name>
</gene>
<dbReference type="GO" id="GO:0051156">
    <property type="term" value="P:glucose 6-phosphate metabolic process"/>
    <property type="evidence" value="ECO:0007669"/>
    <property type="project" value="TreeGrafter"/>
</dbReference>
<evidence type="ECO:0000256" key="3">
    <source>
        <dbReference type="ARBA" id="ARBA00023235"/>
    </source>
</evidence>
<dbReference type="InterPro" id="IPR023096">
    <property type="entry name" value="G6P_Isomerase_C"/>
</dbReference>
<dbReference type="InterPro" id="IPR035482">
    <property type="entry name" value="SIS_PGI_2"/>
</dbReference>
<reference evidence="6" key="1">
    <citation type="submission" date="2023-01" db="EMBL/GenBank/DDBJ databases">
        <title>Metagenome sequencing of chrysophaentin producing Chrysophaeum taylorii.</title>
        <authorList>
            <person name="Davison J."/>
            <person name="Bewley C."/>
        </authorList>
    </citation>
    <scope>NUCLEOTIDE SEQUENCE</scope>
    <source>
        <strain evidence="6">NIES-1699</strain>
    </source>
</reference>
<dbReference type="Gene3D" id="3.40.50.10490">
    <property type="entry name" value="Glucose-6-phosphate isomerase like protein, domain 1"/>
    <property type="match status" value="2"/>
</dbReference>
<name>A0AAD7UP67_9STRA</name>
<sequence>MMMTVGVLIWVVGVASGLRERPEWRALEAHAEEMKATHLRELVEDEERCARLFLEGPCGLVVDYARQKVTTRTMELLFGLAKSCEVMAKRDRMMRGERINTSEDRAVLHAALRSSRDSRVEAVVEKILKFAEGVRSGDLRTAAGDAFAAVLVVGIGGSQLGPEFVVRALEDARLETRFLGNVDAFEVATRGLDPRRTLVVVSSKSFTTTETMRNAERAKAWLGGGDVSDRVVGCSASREKVEAFGASRLFEFWDWVGGRFSATASPGLLPLALAAGADAARKFLDGAAAVDAHFAEAPLERNVPVVLALLGVWNKNFLDLCCRAVVPYAARLARFPAHVQQLEMESNGKSVGANDHRQLDVPAGEIVFGEPGTDAQHSFFQFLHAASPVPVDFVGFLRGTDAAAHDDLSANLFAQPDALAIGTPEDGTLPPYKRFAGDRPSLTILFPRLEPRSARCPFRDNNFPTNHPRLGRSSRFTNIARRSRGAWLWGINSWDQMGVELGKTLAATIRAHIQAAKSSSTTDGVVAQPAPAMMNPSTRRLLDIYARANRDDRGGSSLSSS</sequence>
<comment type="pathway">
    <text evidence="4">Carbohydrate degradation; glycolysis; D-glyceraldehyde 3-phosphate and glycerone phosphate from D-glucose: step 2/4.</text>
</comment>
<dbReference type="GO" id="GO:0006096">
    <property type="term" value="P:glycolytic process"/>
    <property type="evidence" value="ECO:0007669"/>
    <property type="project" value="UniProtKB-KW"/>
</dbReference>
<organism evidence="6 7">
    <name type="scientific">Chrysophaeum taylorii</name>
    <dbReference type="NCBI Taxonomy" id="2483200"/>
    <lineage>
        <taxon>Eukaryota</taxon>
        <taxon>Sar</taxon>
        <taxon>Stramenopiles</taxon>
        <taxon>Ochrophyta</taxon>
        <taxon>Pelagophyceae</taxon>
        <taxon>Pelagomonadales</taxon>
        <taxon>Pelagomonadaceae</taxon>
        <taxon>Chrysophaeum</taxon>
    </lineage>
</organism>
<evidence type="ECO:0000256" key="2">
    <source>
        <dbReference type="ARBA" id="ARBA00023152"/>
    </source>
</evidence>
<dbReference type="GO" id="GO:0004347">
    <property type="term" value="F:glucose-6-phosphate isomerase activity"/>
    <property type="evidence" value="ECO:0007669"/>
    <property type="project" value="UniProtKB-EC"/>
</dbReference>
<evidence type="ECO:0000313" key="7">
    <source>
        <dbReference type="Proteomes" id="UP001230188"/>
    </source>
</evidence>
<accession>A0AAD7UP67</accession>
<dbReference type="SUPFAM" id="SSF53697">
    <property type="entry name" value="SIS domain"/>
    <property type="match status" value="1"/>
</dbReference>
<dbReference type="InterPro" id="IPR001672">
    <property type="entry name" value="G6P_Isomerase"/>
</dbReference>
<dbReference type="EC" id="5.3.1.9" evidence="4"/>
<dbReference type="HAMAP" id="MF_00473">
    <property type="entry name" value="G6P_isomerase"/>
    <property type="match status" value="1"/>
</dbReference>
<comment type="caution">
    <text evidence="6">The sequence shown here is derived from an EMBL/GenBank/DDBJ whole genome shotgun (WGS) entry which is preliminary data.</text>
</comment>
<feature type="signal peptide" evidence="5">
    <location>
        <begin position="1"/>
        <end position="17"/>
    </location>
</feature>
<dbReference type="GO" id="GO:0097367">
    <property type="term" value="F:carbohydrate derivative binding"/>
    <property type="evidence" value="ECO:0007669"/>
    <property type="project" value="InterPro"/>
</dbReference>
<dbReference type="PROSITE" id="PS51463">
    <property type="entry name" value="P_GLUCOSE_ISOMERASE_3"/>
    <property type="match status" value="1"/>
</dbReference>
<evidence type="ECO:0000256" key="5">
    <source>
        <dbReference type="SAM" id="SignalP"/>
    </source>
</evidence>
<dbReference type="Gene3D" id="1.10.1390.10">
    <property type="match status" value="1"/>
</dbReference>
<dbReference type="PRINTS" id="PR00662">
    <property type="entry name" value="G6PISOMERASE"/>
</dbReference>